<name>A0A0G0P529_9BACT</name>
<dbReference type="Proteomes" id="UP000034081">
    <property type="component" value="Unassembled WGS sequence"/>
</dbReference>
<keyword evidence="1" id="KW-1133">Transmembrane helix</keyword>
<proteinExistence type="predicted"/>
<evidence type="ECO:0000256" key="1">
    <source>
        <dbReference type="SAM" id="Phobius"/>
    </source>
</evidence>
<organism evidence="2 3">
    <name type="scientific">Candidatus Woesebacteria bacterium GW2011_GWB1_38_8</name>
    <dbReference type="NCBI Taxonomy" id="1618570"/>
    <lineage>
        <taxon>Bacteria</taxon>
        <taxon>Candidatus Woeseibacteriota</taxon>
    </lineage>
</organism>
<evidence type="ECO:0000313" key="2">
    <source>
        <dbReference type="EMBL" id="KKQ84426.1"/>
    </source>
</evidence>
<sequence length="234" mass="26427">MNKNQKDVVRYRMVSGFAQFIIILTGVLVIILSIVFFAFKNGQIKITPSGKQVTVSPTLFTTQSPDGDMESWKTYDAINDGFIESEKYGNFTFKYPREFELDHASGPADFSGGSNVDLVGNGIDLTISTVNFNGSTRDQANTFIQGILNKEPGYINCDLLPSCDLNTFTIQETTLPNNLSVTVVSGPYFDNKVFDIYFIQPNKNTGLSFWFSYKDRDKWKQTRDQILSTFKFLE</sequence>
<feature type="transmembrane region" description="Helical" evidence="1">
    <location>
        <begin position="20"/>
        <end position="39"/>
    </location>
</feature>
<accession>A0A0G0P529</accession>
<dbReference type="EMBL" id="LBVL01000018">
    <property type="protein sequence ID" value="KKQ84426.1"/>
    <property type="molecule type" value="Genomic_DNA"/>
</dbReference>
<dbReference type="STRING" id="1618570.UT08_C0018G0032"/>
<reference evidence="2 3" key="1">
    <citation type="journal article" date="2015" name="Nature">
        <title>rRNA introns, odd ribosomes, and small enigmatic genomes across a large radiation of phyla.</title>
        <authorList>
            <person name="Brown C.T."/>
            <person name="Hug L.A."/>
            <person name="Thomas B.C."/>
            <person name="Sharon I."/>
            <person name="Castelle C.J."/>
            <person name="Singh A."/>
            <person name="Wilkins M.J."/>
            <person name="Williams K.H."/>
            <person name="Banfield J.F."/>
        </authorList>
    </citation>
    <scope>NUCLEOTIDE SEQUENCE [LARGE SCALE GENOMIC DNA]</scope>
</reference>
<gene>
    <name evidence="2" type="ORF">UT08_C0018G0032</name>
</gene>
<evidence type="ECO:0000313" key="3">
    <source>
        <dbReference type="Proteomes" id="UP000034081"/>
    </source>
</evidence>
<comment type="caution">
    <text evidence="2">The sequence shown here is derived from an EMBL/GenBank/DDBJ whole genome shotgun (WGS) entry which is preliminary data.</text>
</comment>
<dbReference type="AlphaFoldDB" id="A0A0G0P529"/>
<protein>
    <submittedName>
        <fullName evidence="2">Uncharacterized protein</fullName>
    </submittedName>
</protein>
<keyword evidence="1" id="KW-0472">Membrane</keyword>
<keyword evidence="1" id="KW-0812">Transmembrane</keyword>